<dbReference type="InterPro" id="IPR000073">
    <property type="entry name" value="AB_hydrolase_1"/>
</dbReference>
<feature type="domain" description="AB hydrolase-1" evidence="1">
    <location>
        <begin position="54"/>
        <end position="143"/>
    </location>
</feature>
<dbReference type="PANTHER" id="PTHR43194:SF2">
    <property type="entry name" value="PEROXISOMAL MEMBRANE PROTEIN LPX1"/>
    <property type="match status" value="1"/>
</dbReference>
<name>A0ABP6S500_9ACTN</name>
<comment type="caution">
    <text evidence="2">The sequence shown here is derived from an EMBL/GenBank/DDBJ whole genome shotgun (WGS) entry which is preliminary data.</text>
</comment>
<dbReference type="InterPro" id="IPR050228">
    <property type="entry name" value="Carboxylesterase_BioH"/>
</dbReference>
<proteinExistence type="predicted"/>
<organism evidence="2 3">
    <name type="scientific">Streptomyces sannanensis</name>
    <dbReference type="NCBI Taxonomy" id="285536"/>
    <lineage>
        <taxon>Bacteria</taxon>
        <taxon>Bacillati</taxon>
        <taxon>Actinomycetota</taxon>
        <taxon>Actinomycetes</taxon>
        <taxon>Kitasatosporales</taxon>
        <taxon>Streptomycetaceae</taxon>
        <taxon>Streptomyces</taxon>
    </lineage>
</organism>
<dbReference type="SUPFAM" id="SSF53474">
    <property type="entry name" value="alpha/beta-Hydrolases"/>
    <property type="match status" value="1"/>
</dbReference>
<evidence type="ECO:0000313" key="2">
    <source>
        <dbReference type="EMBL" id="GAA3368391.1"/>
    </source>
</evidence>
<dbReference type="RefSeq" id="WP_345034442.1">
    <property type="nucleotide sequence ID" value="NZ_BAAAYL010000001.1"/>
</dbReference>
<dbReference type="Pfam" id="PF00561">
    <property type="entry name" value="Abhydrolase_1"/>
    <property type="match status" value="1"/>
</dbReference>
<sequence length="262" mass="28049">MDTTEELRRLAFTPMRTQPPNATRQTLDRAATEVEVVDGSKVVHYIWGEGERRVLLVHGWSGNAGHLTVLADALAEAGFTVVVADQPGHGESEGTESSVIHFAKAIEAANDRFGPFHAIVAHSLGAAATTYAMSRGVTPEGVVFVNPIGSYTSLWRRSGEVMQVSPEAIGLVRGRAEEWLGVSFDAIEPAVAAPDFSSRLLIVHDENDADSPIADSEVLVSAWAKAELVRVENLGHTKVLRDDAVVRRAVGFLTASDGASSR</sequence>
<accession>A0ABP6S500</accession>
<evidence type="ECO:0000259" key="1">
    <source>
        <dbReference type="Pfam" id="PF00561"/>
    </source>
</evidence>
<evidence type="ECO:0000313" key="3">
    <source>
        <dbReference type="Proteomes" id="UP001499990"/>
    </source>
</evidence>
<dbReference type="InterPro" id="IPR029058">
    <property type="entry name" value="AB_hydrolase_fold"/>
</dbReference>
<dbReference type="PANTHER" id="PTHR43194">
    <property type="entry name" value="HYDROLASE ALPHA/BETA FOLD FAMILY"/>
    <property type="match status" value="1"/>
</dbReference>
<dbReference type="Proteomes" id="UP001499990">
    <property type="component" value="Unassembled WGS sequence"/>
</dbReference>
<gene>
    <name evidence="2" type="ORF">GCM10020367_06540</name>
</gene>
<reference evidence="3" key="1">
    <citation type="journal article" date="2019" name="Int. J. Syst. Evol. Microbiol.">
        <title>The Global Catalogue of Microorganisms (GCM) 10K type strain sequencing project: providing services to taxonomists for standard genome sequencing and annotation.</title>
        <authorList>
            <consortium name="The Broad Institute Genomics Platform"/>
            <consortium name="The Broad Institute Genome Sequencing Center for Infectious Disease"/>
            <person name="Wu L."/>
            <person name="Ma J."/>
        </authorList>
    </citation>
    <scope>NUCLEOTIDE SEQUENCE [LARGE SCALE GENOMIC DNA]</scope>
    <source>
        <strain evidence="3">JCM 9651</strain>
    </source>
</reference>
<dbReference type="Gene3D" id="3.40.50.1820">
    <property type="entry name" value="alpha/beta hydrolase"/>
    <property type="match status" value="1"/>
</dbReference>
<keyword evidence="3" id="KW-1185">Reference proteome</keyword>
<protein>
    <recommendedName>
        <fullName evidence="1">AB hydrolase-1 domain-containing protein</fullName>
    </recommendedName>
</protein>
<dbReference type="EMBL" id="BAAAYL010000001">
    <property type="protein sequence ID" value="GAA3368391.1"/>
    <property type="molecule type" value="Genomic_DNA"/>
</dbReference>